<dbReference type="AlphaFoldDB" id="A7VWR3"/>
<comment type="caution">
    <text evidence="3">The sequence shown here is derived from an EMBL/GenBank/DDBJ whole genome shotgun (WGS) entry which is preliminary data.</text>
</comment>
<evidence type="ECO:0000256" key="1">
    <source>
        <dbReference type="SAM" id="MobiDB-lite"/>
    </source>
</evidence>
<evidence type="ECO:0000256" key="2">
    <source>
        <dbReference type="SAM" id="SignalP"/>
    </source>
</evidence>
<dbReference type="Pfam" id="PF13416">
    <property type="entry name" value="SBP_bac_8"/>
    <property type="match status" value="1"/>
</dbReference>
<dbReference type="PANTHER" id="PTHR43649:SF12">
    <property type="entry name" value="DIACETYLCHITOBIOSE BINDING PROTEIN DASA"/>
    <property type="match status" value="1"/>
</dbReference>
<evidence type="ECO:0000313" key="3">
    <source>
        <dbReference type="EMBL" id="EDO60210.1"/>
    </source>
</evidence>
<dbReference type="Proteomes" id="UP000220611">
    <property type="component" value="Unassembled WGS sequence"/>
</dbReference>
<protein>
    <submittedName>
        <fullName evidence="3">ABC transporter, solute-binding protein</fullName>
    </submittedName>
    <submittedName>
        <fullName evidence="4">Sugar ABC transporter substrate-binding protein</fullName>
    </submittedName>
</protein>
<feature type="region of interest" description="Disordered" evidence="1">
    <location>
        <begin position="26"/>
        <end position="55"/>
    </location>
</feature>
<feature type="chain" id="PRO_5044177099" evidence="2">
    <location>
        <begin position="25"/>
        <end position="447"/>
    </location>
</feature>
<sequence length="447" mass="48785">MKKRQSAKILSALLAGAMVISAMSGCSGSGTPTTSSGNSQAESSEGQTDPAKDEDGDIVVWGWSVGEVQTLFDAFAEDTGYNGEMEYVTIQQTEAFQKLQTTISAGLDLPDAISSEIGQRGTMMSLGIWEDLSAEPYNFDESTIFDYFGPLCKDENGAFVCIPMDISTAGMAYKKDVAEKYLGTSDRKELEAMLSDWEAFKQVGIDLQKDTNGEVFMFTGLSSVKYIIDGQNSTPIVSGDKLDLENSVRNTLDFMVDFRNNKVCDNISESSPAYSASFADDIHIFYPCASWGPAYVIGPNDPEGTDTWGLMIPPGGCFSMGGSGNMIPADANNKMGAYKFISWLVSKDGTTRARELTGNNYANKEAYNDPDFAQMSDPSFGDQNLGEILFVEAMPTINLRPVSEYDVTITEVWNYVIEAVNSDDSMDTDSAIELFETEIRNKLPELK</sequence>
<dbReference type="eggNOG" id="COG1653">
    <property type="taxonomic scope" value="Bacteria"/>
</dbReference>
<evidence type="ECO:0000313" key="5">
    <source>
        <dbReference type="Proteomes" id="UP000003490"/>
    </source>
</evidence>
<keyword evidence="2" id="KW-0732">Signal</keyword>
<evidence type="ECO:0000313" key="6">
    <source>
        <dbReference type="Proteomes" id="UP000220611"/>
    </source>
</evidence>
<accession>A7VWR3</accession>
<dbReference type="HOGENOM" id="CLU_031285_2_2_9"/>
<name>A7VWR3_9FIRM</name>
<dbReference type="EMBL" id="NOXF01000001">
    <property type="protein sequence ID" value="PEQ25858.1"/>
    <property type="molecule type" value="Genomic_DNA"/>
</dbReference>
<proteinExistence type="predicted"/>
<reference evidence="3 5" key="1">
    <citation type="submission" date="2007-08" db="EMBL/GenBank/DDBJ databases">
        <title>Draft genome sequence of Clostridium leptum (DSM 753).</title>
        <authorList>
            <person name="Sudarsanam P."/>
            <person name="Ley R."/>
            <person name="Guruge J."/>
            <person name="Turnbaugh P.J."/>
            <person name="Mahowald M."/>
            <person name="Liep D."/>
            <person name="Gordon J."/>
        </authorList>
    </citation>
    <scope>NUCLEOTIDE SEQUENCE [LARGE SCALE GENOMIC DNA]</scope>
    <source>
        <strain evidence="3 5">DSM 753</strain>
    </source>
</reference>
<dbReference type="Proteomes" id="UP000003490">
    <property type="component" value="Unassembled WGS sequence"/>
</dbReference>
<evidence type="ECO:0000313" key="4">
    <source>
        <dbReference type="EMBL" id="PEQ25858.1"/>
    </source>
</evidence>
<dbReference type="EMBL" id="ABCB02000020">
    <property type="protein sequence ID" value="EDO60210.1"/>
    <property type="molecule type" value="Genomic_DNA"/>
</dbReference>
<dbReference type="Gene3D" id="3.40.190.10">
    <property type="entry name" value="Periplasmic binding protein-like II"/>
    <property type="match status" value="1"/>
</dbReference>
<organism evidence="3 5">
    <name type="scientific">[Clostridium] leptum DSM 753</name>
    <dbReference type="NCBI Taxonomy" id="428125"/>
    <lineage>
        <taxon>Bacteria</taxon>
        <taxon>Bacillati</taxon>
        <taxon>Bacillota</taxon>
        <taxon>Clostridia</taxon>
        <taxon>Eubacteriales</taxon>
        <taxon>Oscillospiraceae</taxon>
        <taxon>Oscillospiraceae incertae sedis</taxon>
    </lineage>
</organism>
<dbReference type="PANTHER" id="PTHR43649">
    <property type="entry name" value="ARABINOSE-BINDING PROTEIN-RELATED"/>
    <property type="match status" value="1"/>
</dbReference>
<reference evidence="3 5" key="2">
    <citation type="submission" date="2007-08" db="EMBL/GenBank/DDBJ databases">
        <authorList>
            <person name="Fulton L."/>
            <person name="Clifton S."/>
            <person name="Fulton B."/>
            <person name="Xu J."/>
            <person name="Minx P."/>
            <person name="Pepin K.H."/>
            <person name="Johnson M."/>
            <person name="Thiruvilangam P."/>
            <person name="Bhonagiri V."/>
            <person name="Nash W.E."/>
            <person name="Wang C."/>
            <person name="Mardis E.R."/>
            <person name="Wilson R.K."/>
        </authorList>
    </citation>
    <scope>NUCLEOTIDE SEQUENCE [LARGE SCALE GENOMIC DNA]</scope>
    <source>
        <strain evidence="3 5">DSM 753</strain>
    </source>
</reference>
<feature type="signal peptide" evidence="2">
    <location>
        <begin position="1"/>
        <end position="24"/>
    </location>
</feature>
<dbReference type="SUPFAM" id="SSF53850">
    <property type="entry name" value="Periplasmic binding protein-like II"/>
    <property type="match status" value="1"/>
</dbReference>
<feature type="compositionally biased region" description="Low complexity" evidence="1">
    <location>
        <begin position="26"/>
        <end position="39"/>
    </location>
</feature>
<reference evidence="4 6" key="3">
    <citation type="submission" date="2017-07" db="EMBL/GenBank/DDBJ databases">
        <title>Prevalence of linear plasmids in Cutibacterium (Propionibacterium) acnes isolates obtained from prostatic tissue.</title>
        <authorList>
            <person name="Davidsson S."/>
            <person name="Carlsson J."/>
            <person name="Molling P."/>
            <person name="Andren O."/>
            <person name="Andersson S.-O."/>
            <person name="Brzuszkiewicz E."/>
            <person name="Poehlein A."/>
            <person name="Al-Zeer M."/>
            <person name="Brinkmann V."/>
            <person name="Scavenius C."/>
            <person name="Nazipi S."/>
            <person name="Soderquist B."/>
            <person name="Bruggemann H."/>
        </authorList>
    </citation>
    <scope>NUCLEOTIDE SEQUENCE [LARGE SCALE GENOMIC DNA]</scope>
    <source>
        <strain evidence="4 6">DSM 753</strain>
    </source>
</reference>
<dbReference type="InterPro" id="IPR050490">
    <property type="entry name" value="Bact_solute-bd_prot1"/>
</dbReference>
<dbReference type="PROSITE" id="PS51257">
    <property type="entry name" value="PROKAR_LIPOPROTEIN"/>
    <property type="match status" value="1"/>
</dbReference>
<dbReference type="OrthoDB" id="55273at2"/>
<gene>
    <name evidence="4" type="ORF">CH238_02375</name>
    <name evidence="3" type="ORF">CLOLEP_03033</name>
</gene>
<dbReference type="InterPro" id="IPR006059">
    <property type="entry name" value="SBP"/>
</dbReference>
<keyword evidence="6" id="KW-1185">Reference proteome</keyword>